<evidence type="ECO:0000313" key="2">
    <source>
        <dbReference type="EMBL" id="MBJ6724833.1"/>
    </source>
</evidence>
<name>A0A8J7INK7_9BACT</name>
<sequence>MLARRQEIVASLQRIDGALKRRQTQAGDQRLLEELTEFRKATTERILELDAMVMALARERQATIRTKLSRVSNSKSAVSAYTDHAGGRRHAR</sequence>
<gene>
    <name evidence="2" type="primary">fliT</name>
    <name evidence="2" type="ORF">JFN93_08955</name>
</gene>
<feature type="region of interest" description="Disordered" evidence="1">
    <location>
        <begin position="72"/>
        <end position="92"/>
    </location>
</feature>
<dbReference type="EMBL" id="JAEMHM010000006">
    <property type="protein sequence ID" value="MBJ6724833.1"/>
    <property type="molecule type" value="Genomic_DNA"/>
</dbReference>
<accession>A0A8J7INK7</accession>
<comment type="caution">
    <text evidence="2">The sequence shown here is derived from an EMBL/GenBank/DDBJ whole genome shotgun (WGS) entry which is preliminary data.</text>
</comment>
<keyword evidence="3" id="KW-1185">Reference proteome</keyword>
<keyword evidence="2" id="KW-0282">Flagellum</keyword>
<dbReference type="AlphaFoldDB" id="A0A8J7INK7"/>
<keyword evidence="2" id="KW-0969">Cilium</keyword>
<dbReference type="RefSeq" id="WP_199383719.1">
    <property type="nucleotide sequence ID" value="NZ_JAEMHM010000006.1"/>
</dbReference>
<evidence type="ECO:0000313" key="3">
    <source>
        <dbReference type="Proteomes" id="UP000636888"/>
    </source>
</evidence>
<reference evidence="2" key="1">
    <citation type="submission" date="2020-12" db="EMBL/GenBank/DDBJ databases">
        <title>Geomonas sp. Red875, isolated from river sediment.</title>
        <authorList>
            <person name="Xu Z."/>
            <person name="Zhang Z."/>
            <person name="Masuda Y."/>
            <person name="Itoh H."/>
            <person name="Senoo K."/>
        </authorList>
    </citation>
    <scope>NUCLEOTIDE SEQUENCE</scope>
    <source>
        <strain evidence="2">Red875</strain>
    </source>
</reference>
<organism evidence="2 3">
    <name type="scientific">Geomesophilobacter sediminis</name>
    <dbReference type="NCBI Taxonomy" id="2798584"/>
    <lineage>
        <taxon>Bacteria</taxon>
        <taxon>Pseudomonadati</taxon>
        <taxon>Thermodesulfobacteriota</taxon>
        <taxon>Desulfuromonadia</taxon>
        <taxon>Geobacterales</taxon>
        <taxon>Geobacteraceae</taxon>
        <taxon>Geomesophilobacter</taxon>
    </lineage>
</organism>
<keyword evidence="2" id="KW-0966">Cell projection</keyword>
<proteinExistence type="predicted"/>
<evidence type="ECO:0000256" key="1">
    <source>
        <dbReference type="SAM" id="MobiDB-lite"/>
    </source>
</evidence>
<dbReference type="Proteomes" id="UP000636888">
    <property type="component" value="Unassembled WGS sequence"/>
</dbReference>
<protein>
    <submittedName>
        <fullName evidence="2">Flagellar protein FliT</fullName>
    </submittedName>
</protein>